<comment type="caution">
    <text evidence="12">The sequence shown here is derived from an EMBL/GenBank/DDBJ whole genome shotgun (WGS) entry which is preliminary data.</text>
</comment>
<comment type="similarity">
    <text evidence="2 9">Belongs to the GSP F family.</text>
</comment>
<feature type="transmembrane region" description="Helical" evidence="10">
    <location>
        <begin position="393"/>
        <end position="413"/>
    </location>
</feature>
<proteinExistence type="inferred from homology"/>
<dbReference type="EMBL" id="JAODOQ010000001">
    <property type="protein sequence ID" value="MCT8988025.1"/>
    <property type="molecule type" value="Genomic_DNA"/>
</dbReference>
<keyword evidence="8 10" id="KW-0472">Membrane</keyword>
<dbReference type="RefSeq" id="WP_261734210.1">
    <property type="nucleotide sequence ID" value="NZ_JAODOQ010000001.1"/>
</dbReference>
<dbReference type="PANTHER" id="PTHR30012">
    <property type="entry name" value="GENERAL SECRETION PATHWAY PROTEIN"/>
    <property type="match status" value="1"/>
</dbReference>
<evidence type="ECO:0000313" key="12">
    <source>
        <dbReference type="EMBL" id="MCT8988025.1"/>
    </source>
</evidence>
<organism evidence="12 13">
    <name type="scientific">Shewanella phaeophyticola</name>
    <dbReference type="NCBI Taxonomy" id="2978345"/>
    <lineage>
        <taxon>Bacteria</taxon>
        <taxon>Pseudomonadati</taxon>
        <taxon>Pseudomonadota</taxon>
        <taxon>Gammaproteobacteria</taxon>
        <taxon>Alteromonadales</taxon>
        <taxon>Shewanellaceae</taxon>
        <taxon>Shewanella</taxon>
    </lineage>
</organism>
<dbReference type="PRINTS" id="PR00812">
    <property type="entry name" value="BCTERIALGSPF"/>
</dbReference>
<dbReference type="InterPro" id="IPR001992">
    <property type="entry name" value="T2SS_GspF/T4SS_PilC_CS"/>
</dbReference>
<evidence type="ECO:0000259" key="11">
    <source>
        <dbReference type="Pfam" id="PF00482"/>
    </source>
</evidence>
<feature type="domain" description="Type II secretion system protein GspF" evidence="11">
    <location>
        <begin position="87"/>
        <end position="209"/>
    </location>
</feature>
<gene>
    <name evidence="12" type="ORF">N4T56_18085</name>
</gene>
<comment type="subcellular location">
    <subcellularLocation>
        <location evidence="1 9">Cell inner membrane</location>
        <topology evidence="1 9">Multi-pass membrane protein</topology>
    </subcellularLocation>
</comment>
<feature type="transmembrane region" description="Helical" evidence="10">
    <location>
        <begin position="187"/>
        <end position="208"/>
    </location>
</feature>
<dbReference type="Gene3D" id="1.20.81.30">
    <property type="entry name" value="Type II secretion system (T2SS), domain F"/>
    <property type="match status" value="2"/>
</dbReference>
<reference evidence="12" key="1">
    <citation type="submission" date="2022-09" db="EMBL/GenBank/DDBJ databases">
        <title>Shewanella sp. KJ10-1 sp.nov, isolated from marine algae.</title>
        <authorList>
            <person name="Butt M."/>
            <person name="Lee J.K."/>
            <person name="Kim J.M."/>
            <person name="Choi D.G."/>
        </authorList>
    </citation>
    <scope>NUCLEOTIDE SEQUENCE</scope>
    <source>
        <strain evidence="12">KJ10-1</strain>
    </source>
</reference>
<evidence type="ECO:0000256" key="2">
    <source>
        <dbReference type="ARBA" id="ARBA00005745"/>
    </source>
</evidence>
<evidence type="ECO:0000256" key="4">
    <source>
        <dbReference type="ARBA" id="ARBA00022475"/>
    </source>
</evidence>
<evidence type="ECO:0000256" key="6">
    <source>
        <dbReference type="ARBA" id="ARBA00022692"/>
    </source>
</evidence>
<evidence type="ECO:0000313" key="13">
    <source>
        <dbReference type="Proteomes" id="UP001431192"/>
    </source>
</evidence>
<keyword evidence="5" id="KW-0997">Cell inner membrane</keyword>
<dbReference type="PROSITE" id="PS00874">
    <property type="entry name" value="T2SP_F"/>
    <property type="match status" value="1"/>
</dbReference>
<evidence type="ECO:0000256" key="3">
    <source>
        <dbReference type="ARBA" id="ARBA00022448"/>
    </source>
</evidence>
<evidence type="ECO:0000256" key="8">
    <source>
        <dbReference type="ARBA" id="ARBA00023136"/>
    </source>
</evidence>
<evidence type="ECO:0000256" key="1">
    <source>
        <dbReference type="ARBA" id="ARBA00004429"/>
    </source>
</evidence>
<sequence length="420" mass="46198">MATATAKRKTKSKKATKHQPKVFIFEWKGVNRAGQRTSGELKGVSVAEIRSVLKAQGVTPKGVRKKATPLFKLGDPNIKAMDIAMMTRQIATMLSSGVPLVTALQLIARGHEKVKMRELLNIILSDVESGIPLSEALKPHRRYFDDLYVDLVAAGEHSGALEVVFDRIAIYKEKAEQLKSKVKKAMFYPAAVTTVAIGVTVLLLLFVVPQFESIFKGFGAELPAFTQIIVNASRWLQSSWYLFVIGIIIFVYLFKNAHRKSQKFRDQVDTYILRIPILGDILHKAAMSRFARTLATTFAAGVPLIDGLESAAGASGNAVYRIALLKIRQEVMSGMQLNVAMRTANLFPDMLIQMIQIGEEAGSLDDMLNKVANIFEMQVDDAVDGLSSLIEPIMMVVIGTLVGGLIIGMYLPIFQLGDVL</sequence>
<dbReference type="InterPro" id="IPR003004">
    <property type="entry name" value="GspF/PilC"/>
</dbReference>
<dbReference type="InterPro" id="IPR018076">
    <property type="entry name" value="T2SS_GspF_dom"/>
</dbReference>
<dbReference type="Pfam" id="PF00482">
    <property type="entry name" value="T2SSF"/>
    <property type="match status" value="2"/>
</dbReference>
<dbReference type="PANTHER" id="PTHR30012:SF7">
    <property type="entry name" value="PROTEIN TRANSPORT PROTEIN HOFC HOMOLOG"/>
    <property type="match status" value="1"/>
</dbReference>
<evidence type="ECO:0000256" key="5">
    <source>
        <dbReference type="ARBA" id="ARBA00022519"/>
    </source>
</evidence>
<protein>
    <submittedName>
        <fullName evidence="12">Type II secretion system F family protein</fullName>
    </submittedName>
</protein>
<accession>A0ABT2P8C3</accession>
<keyword evidence="4" id="KW-1003">Cell membrane</keyword>
<evidence type="ECO:0000256" key="10">
    <source>
        <dbReference type="SAM" id="Phobius"/>
    </source>
</evidence>
<keyword evidence="13" id="KW-1185">Reference proteome</keyword>
<name>A0ABT2P8C3_9GAMM</name>
<keyword evidence="7 10" id="KW-1133">Transmembrane helix</keyword>
<evidence type="ECO:0000256" key="7">
    <source>
        <dbReference type="ARBA" id="ARBA00022989"/>
    </source>
</evidence>
<keyword evidence="6 9" id="KW-0812">Transmembrane</keyword>
<evidence type="ECO:0000256" key="9">
    <source>
        <dbReference type="RuleBase" id="RU003923"/>
    </source>
</evidence>
<feature type="domain" description="Type II secretion system protein GspF" evidence="11">
    <location>
        <begin position="290"/>
        <end position="412"/>
    </location>
</feature>
<dbReference type="Proteomes" id="UP001431192">
    <property type="component" value="Unassembled WGS sequence"/>
</dbReference>
<dbReference type="InterPro" id="IPR042094">
    <property type="entry name" value="T2SS_GspF_sf"/>
</dbReference>
<feature type="transmembrane region" description="Helical" evidence="10">
    <location>
        <begin position="238"/>
        <end position="255"/>
    </location>
</feature>
<keyword evidence="3 9" id="KW-0813">Transport</keyword>